<feature type="non-terminal residue" evidence="1">
    <location>
        <position position="1"/>
    </location>
</feature>
<accession>A0A4Y2T9K1</accession>
<evidence type="ECO:0000313" key="1">
    <source>
        <dbReference type="EMBL" id="GBN96483.1"/>
    </source>
</evidence>
<evidence type="ECO:0000313" key="2">
    <source>
        <dbReference type="Proteomes" id="UP000499080"/>
    </source>
</evidence>
<dbReference type="AlphaFoldDB" id="A0A4Y2T9K1"/>
<sequence length="29" mass="3243">DIVEFSDAAVEQVDIVQAEEEICLKRCCS</sequence>
<organism evidence="1 2">
    <name type="scientific">Araneus ventricosus</name>
    <name type="common">Orbweaver spider</name>
    <name type="synonym">Epeira ventricosa</name>
    <dbReference type="NCBI Taxonomy" id="182803"/>
    <lineage>
        <taxon>Eukaryota</taxon>
        <taxon>Metazoa</taxon>
        <taxon>Ecdysozoa</taxon>
        <taxon>Arthropoda</taxon>
        <taxon>Chelicerata</taxon>
        <taxon>Arachnida</taxon>
        <taxon>Araneae</taxon>
        <taxon>Araneomorphae</taxon>
        <taxon>Entelegynae</taxon>
        <taxon>Araneoidea</taxon>
        <taxon>Araneidae</taxon>
        <taxon>Araneus</taxon>
    </lineage>
</organism>
<comment type="caution">
    <text evidence="1">The sequence shown here is derived from an EMBL/GenBank/DDBJ whole genome shotgun (WGS) entry which is preliminary data.</text>
</comment>
<proteinExistence type="predicted"/>
<gene>
    <name evidence="1" type="ORF">AVEN_211711_1</name>
</gene>
<name>A0A4Y2T9K1_ARAVE</name>
<dbReference type="Proteomes" id="UP000499080">
    <property type="component" value="Unassembled WGS sequence"/>
</dbReference>
<reference evidence="1 2" key="1">
    <citation type="journal article" date="2019" name="Sci. Rep.">
        <title>Orb-weaving spider Araneus ventricosus genome elucidates the spidroin gene catalogue.</title>
        <authorList>
            <person name="Kono N."/>
            <person name="Nakamura H."/>
            <person name="Ohtoshi R."/>
            <person name="Moran D.A.P."/>
            <person name="Shinohara A."/>
            <person name="Yoshida Y."/>
            <person name="Fujiwara M."/>
            <person name="Mori M."/>
            <person name="Tomita M."/>
            <person name="Arakawa K."/>
        </authorList>
    </citation>
    <scope>NUCLEOTIDE SEQUENCE [LARGE SCALE GENOMIC DNA]</scope>
</reference>
<protein>
    <submittedName>
        <fullName evidence="1">Uncharacterized protein</fullName>
    </submittedName>
</protein>
<keyword evidence="2" id="KW-1185">Reference proteome</keyword>
<dbReference type="EMBL" id="BGPR01026616">
    <property type="protein sequence ID" value="GBN96483.1"/>
    <property type="molecule type" value="Genomic_DNA"/>
</dbReference>